<reference evidence="1 2" key="2">
    <citation type="journal article" date="2022" name="Mol. Ecol. Resour.">
        <title>The genomes of chicory, endive, great burdock and yacon provide insights into Asteraceae paleo-polyploidization history and plant inulin production.</title>
        <authorList>
            <person name="Fan W."/>
            <person name="Wang S."/>
            <person name="Wang H."/>
            <person name="Wang A."/>
            <person name="Jiang F."/>
            <person name="Liu H."/>
            <person name="Zhao H."/>
            <person name="Xu D."/>
            <person name="Zhang Y."/>
        </authorList>
    </citation>
    <scope>NUCLEOTIDE SEQUENCE [LARGE SCALE GENOMIC DNA]</scope>
    <source>
        <strain evidence="2">cv. Punajuju</strain>
        <tissue evidence="1">Leaves</tissue>
    </source>
</reference>
<sequence>MGNDIPTLQEVKAWIGKCFAMKDLGEAAYILGIRTLRDRKRKLIGLGQCSYLEKVLKRFSMENSKKGELPIQSNAKLSKNQSPNTDEEIAEMSWVPYASAVGLIMYAMTCTRPDVSLALSMNMVLVLGGSDDLKVSGYTDASFQTDRDSGRSQSGWVFLLNGGAVTWKSSKQETVVDSTCESEYIAASEASKEAAWLKNFYR</sequence>
<dbReference type="Proteomes" id="UP001055811">
    <property type="component" value="Linkage Group LG02"/>
</dbReference>
<reference evidence="2" key="1">
    <citation type="journal article" date="2022" name="Mol. Ecol. Resour.">
        <title>The genomes of chicory, endive, great burdock and yacon provide insights into Asteraceae palaeo-polyploidization history and plant inulin production.</title>
        <authorList>
            <person name="Fan W."/>
            <person name="Wang S."/>
            <person name="Wang H."/>
            <person name="Wang A."/>
            <person name="Jiang F."/>
            <person name="Liu H."/>
            <person name="Zhao H."/>
            <person name="Xu D."/>
            <person name="Zhang Y."/>
        </authorList>
    </citation>
    <scope>NUCLEOTIDE SEQUENCE [LARGE SCALE GENOMIC DNA]</scope>
    <source>
        <strain evidence="2">cv. Punajuju</strain>
    </source>
</reference>
<comment type="caution">
    <text evidence="1">The sequence shown here is derived from an EMBL/GenBank/DDBJ whole genome shotgun (WGS) entry which is preliminary data.</text>
</comment>
<accession>A0ACB9GB39</accession>
<keyword evidence="2" id="KW-1185">Reference proteome</keyword>
<protein>
    <submittedName>
        <fullName evidence="1">Uncharacterized protein</fullName>
    </submittedName>
</protein>
<proteinExistence type="predicted"/>
<dbReference type="EMBL" id="CM042010">
    <property type="protein sequence ID" value="KAI3780418.1"/>
    <property type="molecule type" value="Genomic_DNA"/>
</dbReference>
<name>A0ACB9GB39_CICIN</name>
<evidence type="ECO:0000313" key="1">
    <source>
        <dbReference type="EMBL" id="KAI3780418.1"/>
    </source>
</evidence>
<gene>
    <name evidence="1" type="ORF">L2E82_10399</name>
</gene>
<evidence type="ECO:0000313" key="2">
    <source>
        <dbReference type="Proteomes" id="UP001055811"/>
    </source>
</evidence>
<organism evidence="1 2">
    <name type="scientific">Cichorium intybus</name>
    <name type="common">Chicory</name>
    <dbReference type="NCBI Taxonomy" id="13427"/>
    <lineage>
        <taxon>Eukaryota</taxon>
        <taxon>Viridiplantae</taxon>
        <taxon>Streptophyta</taxon>
        <taxon>Embryophyta</taxon>
        <taxon>Tracheophyta</taxon>
        <taxon>Spermatophyta</taxon>
        <taxon>Magnoliopsida</taxon>
        <taxon>eudicotyledons</taxon>
        <taxon>Gunneridae</taxon>
        <taxon>Pentapetalae</taxon>
        <taxon>asterids</taxon>
        <taxon>campanulids</taxon>
        <taxon>Asterales</taxon>
        <taxon>Asteraceae</taxon>
        <taxon>Cichorioideae</taxon>
        <taxon>Cichorieae</taxon>
        <taxon>Cichoriinae</taxon>
        <taxon>Cichorium</taxon>
    </lineage>
</organism>